<dbReference type="AlphaFoldDB" id="A0A286TWE5"/>
<feature type="region of interest" description="Disordered" evidence="1">
    <location>
        <begin position="180"/>
        <end position="214"/>
    </location>
</feature>
<protein>
    <submittedName>
        <fullName evidence="2">Ribonucleases G and E</fullName>
    </submittedName>
</protein>
<dbReference type="EMBL" id="BAOS01000005">
    <property type="protein sequence ID" value="GAX60151.1"/>
    <property type="molecule type" value="Genomic_DNA"/>
</dbReference>
<dbReference type="OrthoDB" id="1551290at2"/>
<dbReference type="RefSeq" id="WP_096893433.1">
    <property type="nucleotide sequence ID" value="NZ_BAOS01000005.1"/>
</dbReference>
<evidence type="ECO:0000256" key="1">
    <source>
        <dbReference type="SAM" id="MobiDB-lite"/>
    </source>
</evidence>
<accession>A0A286TWE5</accession>
<feature type="region of interest" description="Disordered" evidence="1">
    <location>
        <begin position="86"/>
        <end position="123"/>
    </location>
</feature>
<organism evidence="2 3">
    <name type="scientific">Candidatus Scalindua japonica</name>
    <dbReference type="NCBI Taxonomy" id="1284222"/>
    <lineage>
        <taxon>Bacteria</taxon>
        <taxon>Pseudomonadati</taxon>
        <taxon>Planctomycetota</taxon>
        <taxon>Candidatus Brocadiia</taxon>
        <taxon>Candidatus Brocadiales</taxon>
        <taxon>Candidatus Scalinduaceae</taxon>
        <taxon>Candidatus Scalindua</taxon>
    </lineage>
</organism>
<evidence type="ECO:0000313" key="3">
    <source>
        <dbReference type="Proteomes" id="UP000218542"/>
    </source>
</evidence>
<sequence length="318" mass="36188">MTNGNFLTRLISRTQRPHEVVQPLVEPIFANDVTFGYSFPNRPQVDDKTLDLDEKAEDTKFTDREESTTSKAYIHHTNREFTRTTITGKSSPFDRSFGRQTNSKDNGASEADKLINNNPLLPENKMVKEMSGFPMKSESHDVLSTGPRIKRVFPKHVETSKNIILPETPDSAITHAYTEENKEQKLHLKPKKQSGSDSLSNDRNFQKATSEHSEYQPILNKNFQNHGKEIQSLTPLTDNGFHQHVPSSIIEQTRPNIRDNFSTEKGLNSTTPMIKVTIGRIDVHAVTQQTQQPRRRATPPKPKLTLDDYLKQRCGGRQ</sequence>
<feature type="compositionally biased region" description="Polar residues" evidence="1">
    <location>
        <begin position="193"/>
        <end position="208"/>
    </location>
</feature>
<gene>
    <name evidence="2" type="ORF">SCALIN_C05_0236</name>
</gene>
<evidence type="ECO:0000313" key="2">
    <source>
        <dbReference type="EMBL" id="GAX60151.1"/>
    </source>
</evidence>
<name>A0A286TWE5_9BACT</name>
<feature type="region of interest" description="Disordered" evidence="1">
    <location>
        <begin position="287"/>
        <end position="306"/>
    </location>
</feature>
<proteinExistence type="predicted"/>
<dbReference type="Proteomes" id="UP000218542">
    <property type="component" value="Unassembled WGS sequence"/>
</dbReference>
<keyword evidence="3" id="KW-1185">Reference proteome</keyword>
<comment type="caution">
    <text evidence="2">The sequence shown here is derived from an EMBL/GenBank/DDBJ whole genome shotgun (WGS) entry which is preliminary data.</text>
</comment>
<reference evidence="3" key="1">
    <citation type="journal article" date="2017" name="Environ. Microbiol. Rep.">
        <title>Genetic Diversity of Marine Anaerobic Ammonium-Oxidizing Bacteria as Revealed by Genomic and Proteomic Analyses of 'Candidatus Scalindua japonica'.</title>
        <authorList>
            <person name="Oshiki M."/>
            <person name="Mizuto K."/>
            <person name="Kimura Z."/>
            <person name="Kindaichi T."/>
            <person name="Satoh H."/>
            <person name="Okabe S."/>
        </authorList>
    </citation>
    <scope>NUCLEOTIDE SEQUENCE [LARGE SCALE GENOMIC DNA]</scope>
    <source>
        <strain evidence="3">husup-a2</strain>
    </source>
</reference>